<name>A0ABS7NFE8_9RHOB</name>
<evidence type="ECO:0000313" key="2">
    <source>
        <dbReference type="Proteomes" id="UP000766629"/>
    </source>
</evidence>
<dbReference type="Pfam" id="PF05866">
    <property type="entry name" value="RusA"/>
    <property type="match status" value="1"/>
</dbReference>
<keyword evidence="2" id="KW-1185">Reference proteome</keyword>
<evidence type="ECO:0000313" key="1">
    <source>
        <dbReference type="EMBL" id="MBY6138816.1"/>
    </source>
</evidence>
<accession>A0ABS7NFE8</accession>
<sequence>MNDDVFHEVTLPLEFMVSGTPVSLQGSPKSKSAWKQEVRKAVHATVPEGAWLFEHKISVTIYDFPADTPAGDVDNIVKVILDAMNGTVYADDNQVARVAVQRFLPEEVANFTDPPNVVAKAMAIGDPPFVFIRVSDDPIGEAQ</sequence>
<proteinExistence type="predicted"/>
<reference evidence="1 2" key="1">
    <citation type="submission" date="2021-06" db="EMBL/GenBank/DDBJ databases">
        <title>50 bacteria genomes isolated from Dapeng, Shenzhen, China.</title>
        <authorList>
            <person name="Zheng W."/>
            <person name="Yu S."/>
            <person name="Huang Y."/>
        </authorList>
    </citation>
    <scope>NUCLEOTIDE SEQUENCE [LARGE SCALE GENOMIC DNA]</scope>
    <source>
        <strain evidence="1 2">DP1N14-2</strain>
    </source>
</reference>
<comment type="caution">
    <text evidence="1">The sequence shown here is derived from an EMBL/GenBank/DDBJ whole genome shotgun (WGS) entry which is preliminary data.</text>
</comment>
<dbReference type="SUPFAM" id="SSF103084">
    <property type="entry name" value="Holliday junction resolvase RusA"/>
    <property type="match status" value="1"/>
</dbReference>
<dbReference type="RefSeq" id="WP_222507581.1">
    <property type="nucleotide sequence ID" value="NZ_JAHVJA010000002.1"/>
</dbReference>
<dbReference type="Proteomes" id="UP000766629">
    <property type="component" value="Unassembled WGS sequence"/>
</dbReference>
<organism evidence="1 2">
    <name type="scientific">Leisingera daeponensis</name>
    <dbReference type="NCBI Taxonomy" id="405746"/>
    <lineage>
        <taxon>Bacteria</taxon>
        <taxon>Pseudomonadati</taxon>
        <taxon>Pseudomonadota</taxon>
        <taxon>Alphaproteobacteria</taxon>
        <taxon>Rhodobacterales</taxon>
        <taxon>Roseobacteraceae</taxon>
        <taxon>Leisingera</taxon>
    </lineage>
</organism>
<dbReference type="Gene3D" id="3.30.1330.70">
    <property type="entry name" value="Holliday junction resolvase RusA"/>
    <property type="match status" value="1"/>
</dbReference>
<dbReference type="InterPro" id="IPR036614">
    <property type="entry name" value="RusA-like_sf"/>
</dbReference>
<gene>
    <name evidence="1" type="ORF">KUV26_05140</name>
</gene>
<dbReference type="InterPro" id="IPR008822">
    <property type="entry name" value="Endonuclease_RusA-like"/>
</dbReference>
<dbReference type="EMBL" id="JAHVJA010000002">
    <property type="protein sequence ID" value="MBY6138816.1"/>
    <property type="molecule type" value="Genomic_DNA"/>
</dbReference>
<protein>
    <submittedName>
        <fullName evidence="1">RusA family crossover junction endodeoxyribonuclease</fullName>
    </submittedName>
</protein>